<evidence type="ECO:0000313" key="2">
    <source>
        <dbReference type="EMBL" id="MFC4594523.1"/>
    </source>
</evidence>
<dbReference type="InterPro" id="IPR002539">
    <property type="entry name" value="MaoC-like_dom"/>
</dbReference>
<feature type="domain" description="MaoC-like" evidence="1">
    <location>
        <begin position="14"/>
        <end position="126"/>
    </location>
</feature>
<dbReference type="SUPFAM" id="SSF54637">
    <property type="entry name" value="Thioesterase/thiol ester dehydrase-isomerase"/>
    <property type="match status" value="1"/>
</dbReference>
<dbReference type="Proteomes" id="UP001595957">
    <property type="component" value="Unassembled WGS sequence"/>
</dbReference>
<dbReference type="RefSeq" id="WP_380804371.1">
    <property type="nucleotide sequence ID" value="NZ_JBHSFZ010000018.1"/>
</dbReference>
<dbReference type="PANTHER" id="PTHR43437">
    <property type="entry name" value="HYDROXYACYL-THIOESTER DEHYDRATASE TYPE 2, MITOCHONDRIAL-RELATED"/>
    <property type="match status" value="1"/>
</dbReference>
<protein>
    <submittedName>
        <fullName evidence="2">MaoC family dehydratase</fullName>
    </submittedName>
</protein>
<gene>
    <name evidence="2" type="ORF">ACFO3E_10020</name>
</gene>
<dbReference type="InterPro" id="IPR050965">
    <property type="entry name" value="UPF0336/Enoyl-CoA_hydratase"/>
</dbReference>
<proteinExistence type="predicted"/>
<dbReference type="Gene3D" id="3.10.129.10">
    <property type="entry name" value="Hotdog Thioesterase"/>
    <property type="match status" value="1"/>
</dbReference>
<evidence type="ECO:0000313" key="3">
    <source>
        <dbReference type="Proteomes" id="UP001595957"/>
    </source>
</evidence>
<reference evidence="3" key="1">
    <citation type="journal article" date="2019" name="Int. J. Syst. Evol. Microbiol.">
        <title>The Global Catalogue of Microorganisms (GCM) 10K type strain sequencing project: providing services to taxonomists for standard genome sequencing and annotation.</title>
        <authorList>
            <consortium name="The Broad Institute Genomics Platform"/>
            <consortium name="The Broad Institute Genome Sequencing Center for Infectious Disease"/>
            <person name="Wu L."/>
            <person name="Ma J."/>
        </authorList>
    </citation>
    <scope>NUCLEOTIDE SEQUENCE [LARGE SCALE GENOMIC DNA]</scope>
    <source>
        <strain evidence="3">NBRC 103632</strain>
    </source>
</reference>
<organism evidence="2 3">
    <name type="scientific">Sphingobium tyrosinilyticum</name>
    <dbReference type="NCBI Taxonomy" id="2715436"/>
    <lineage>
        <taxon>Bacteria</taxon>
        <taxon>Pseudomonadati</taxon>
        <taxon>Pseudomonadota</taxon>
        <taxon>Alphaproteobacteria</taxon>
        <taxon>Sphingomonadales</taxon>
        <taxon>Sphingomonadaceae</taxon>
        <taxon>Sphingobium</taxon>
    </lineage>
</organism>
<dbReference type="Pfam" id="PF01575">
    <property type="entry name" value="MaoC_dehydratas"/>
    <property type="match status" value="1"/>
</dbReference>
<dbReference type="PANTHER" id="PTHR43437:SF3">
    <property type="entry name" value="HYDROXYACYL-THIOESTER DEHYDRATASE TYPE 2, MITOCHONDRIAL"/>
    <property type="match status" value="1"/>
</dbReference>
<dbReference type="CDD" id="cd03449">
    <property type="entry name" value="R_hydratase"/>
    <property type="match status" value="1"/>
</dbReference>
<dbReference type="InterPro" id="IPR029069">
    <property type="entry name" value="HotDog_dom_sf"/>
</dbReference>
<accession>A0ABV9EZZ8</accession>
<name>A0ABV9EZZ8_9SPHN</name>
<comment type="caution">
    <text evidence="2">The sequence shown here is derived from an EMBL/GenBank/DDBJ whole genome shotgun (WGS) entry which is preliminary data.</text>
</comment>
<evidence type="ECO:0000259" key="1">
    <source>
        <dbReference type="Pfam" id="PF01575"/>
    </source>
</evidence>
<sequence length="143" mass="15277">MHDLGIRVGDATRFSKTVGETDIYLFAGITGDLSPNHVNEQAMQATSFGGRIAHGALLIGYISTCSTKMAEKAATNGAVGVPLSLGFDKIRFLKPVRLGDTVTIDYSIAAIDEERRRAQAAVTVTNQSGELVAVADHILKWSE</sequence>
<dbReference type="EMBL" id="JBHSFZ010000018">
    <property type="protein sequence ID" value="MFC4594523.1"/>
    <property type="molecule type" value="Genomic_DNA"/>
</dbReference>
<keyword evidence="3" id="KW-1185">Reference proteome</keyword>